<evidence type="ECO:0000259" key="2">
    <source>
        <dbReference type="Pfam" id="PF14309"/>
    </source>
</evidence>
<protein>
    <recommendedName>
        <fullName evidence="2">DUF4378 domain-containing protein</fullName>
    </recommendedName>
</protein>
<evidence type="ECO:0000313" key="3">
    <source>
        <dbReference type="EMBL" id="GAA0164389.1"/>
    </source>
</evidence>
<dbReference type="Proteomes" id="UP001454036">
    <property type="component" value="Unassembled WGS sequence"/>
</dbReference>
<name>A0AAV3QJX8_LITER</name>
<proteinExistence type="predicted"/>
<feature type="region of interest" description="Disordered" evidence="1">
    <location>
        <begin position="284"/>
        <end position="303"/>
    </location>
</feature>
<dbReference type="PANTHER" id="PTHR47212:SF4">
    <property type="entry name" value="ADHESIN-LIKE PROTEIN, PUTATIVE (DUF3741)-RELATED"/>
    <property type="match status" value="1"/>
</dbReference>
<comment type="caution">
    <text evidence="3">The sequence shown here is derived from an EMBL/GenBank/DDBJ whole genome shotgun (WGS) entry which is preliminary data.</text>
</comment>
<dbReference type="InterPro" id="IPR025486">
    <property type="entry name" value="DUF4378"/>
</dbReference>
<feature type="domain" description="DUF4378" evidence="2">
    <location>
        <begin position="521"/>
        <end position="666"/>
    </location>
</feature>
<dbReference type="EMBL" id="BAABME010005029">
    <property type="protein sequence ID" value="GAA0164389.1"/>
    <property type="molecule type" value="Genomic_DNA"/>
</dbReference>
<accession>A0AAV3QJX8</accession>
<dbReference type="AlphaFoldDB" id="A0AAV3QJX8"/>
<dbReference type="PANTHER" id="PTHR47212">
    <property type="entry name" value="ADHESIN-LIKE PROTEIN, PUTATIVE (DUF3741)-RELATED"/>
    <property type="match status" value="1"/>
</dbReference>
<keyword evidence="4" id="KW-1185">Reference proteome</keyword>
<evidence type="ECO:0000256" key="1">
    <source>
        <dbReference type="SAM" id="MobiDB-lite"/>
    </source>
</evidence>
<dbReference type="Pfam" id="PF14309">
    <property type="entry name" value="DUF4378"/>
    <property type="match status" value="1"/>
</dbReference>
<evidence type="ECO:0000313" key="4">
    <source>
        <dbReference type="Proteomes" id="UP001454036"/>
    </source>
</evidence>
<sequence length="677" mass="76522">MQHMNFDTELINHFAREKKKMPNDFSHGGSLKLMYDQINHGNRKLVGNSQRRSRITDYEALDEMTMHQAQVKTKALVDDIITGENCSRRNGVSLEPTQFTDALEILKLKRSLFLQRVQLSRKDCESLELFLDSGSVDIQGSCNSGAPKFLESNNDPQNTHSLKNYPILRPQGNIVILRPAPKVMESPKHVICNCSSLSSHQRPKGKVRKVKNSYFCLKEIKNRLKCALRNNHEKQQMTALSGPPSMKRINVGGGYKVSPNFDTAKPHGSFDKAKARDKLHEQEFSRVRKGRESPPSNKTGFGKLMLSDDSHTKCPEPDIFQEAKKHLSERLKNVNDSTVDENCRTPKTLGRILCSPEHDFSVPLNLKWKIKYLSVMTESPPPPTLTLKNDQKLDDNYPVISDVNDLRIQEDATEKINYPNAENSWMGDSLKDPALLATTSSINQETGSFYSPSPSSSSTYSPQKVGSIEYGDEYQSPVSVLDPLFMEDANTPKGSAAGPLQPLRLAFEDYDYMNEDEAIREYVRAVLQAAGFNWNNYFQSRPTHDEILNISFPYGDILLEIKMDNDPQLLVDFVNDVLLEIYQQHFGCNIWTSSYIKPNTRSLLLEQHFINQVVEEVKGAMFPDLLHPTLDQLVGTDIGKSSSSWLDIRVDVEDLVNTITEDILQESIDGISIMLSS</sequence>
<reference evidence="3 4" key="1">
    <citation type="submission" date="2024-01" db="EMBL/GenBank/DDBJ databases">
        <title>The complete chloroplast genome sequence of Lithospermum erythrorhizon: insights into the phylogenetic relationship among Boraginaceae species and the maternal lineages of purple gromwells.</title>
        <authorList>
            <person name="Okada T."/>
            <person name="Watanabe K."/>
        </authorList>
    </citation>
    <scope>NUCLEOTIDE SEQUENCE [LARGE SCALE GENOMIC DNA]</scope>
</reference>
<gene>
    <name evidence="3" type="ORF">LIER_20040</name>
</gene>
<organism evidence="3 4">
    <name type="scientific">Lithospermum erythrorhizon</name>
    <name type="common">Purple gromwell</name>
    <name type="synonym">Lithospermum officinale var. erythrorhizon</name>
    <dbReference type="NCBI Taxonomy" id="34254"/>
    <lineage>
        <taxon>Eukaryota</taxon>
        <taxon>Viridiplantae</taxon>
        <taxon>Streptophyta</taxon>
        <taxon>Embryophyta</taxon>
        <taxon>Tracheophyta</taxon>
        <taxon>Spermatophyta</taxon>
        <taxon>Magnoliopsida</taxon>
        <taxon>eudicotyledons</taxon>
        <taxon>Gunneridae</taxon>
        <taxon>Pentapetalae</taxon>
        <taxon>asterids</taxon>
        <taxon>lamiids</taxon>
        <taxon>Boraginales</taxon>
        <taxon>Boraginaceae</taxon>
        <taxon>Boraginoideae</taxon>
        <taxon>Lithospermeae</taxon>
        <taxon>Lithospermum</taxon>
    </lineage>
</organism>